<evidence type="ECO:0000259" key="1">
    <source>
        <dbReference type="Pfam" id="PF17900"/>
    </source>
</evidence>
<dbReference type="EMBL" id="UINC01089932">
    <property type="protein sequence ID" value="SVC41429.1"/>
    <property type="molecule type" value="Genomic_DNA"/>
</dbReference>
<organism evidence="2">
    <name type="scientific">marine metagenome</name>
    <dbReference type="NCBI Taxonomy" id="408172"/>
    <lineage>
        <taxon>unclassified sequences</taxon>
        <taxon>metagenomes</taxon>
        <taxon>ecological metagenomes</taxon>
    </lineage>
</organism>
<accession>A0A382LXF2</accession>
<protein>
    <recommendedName>
        <fullName evidence="1">Aminopeptidase N-like N-terminal domain-containing protein</fullName>
    </recommendedName>
</protein>
<dbReference type="InterPro" id="IPR042097">
    <property type="entry name" value="Aminopeptidase_N-like_N_sf"/>
</dbReference>
<sequence length="227" mass="25156">MKRTILIIVAAFMSLGATRFAKAEHVHGLQCGHAASIWSSIDSASQRYAPDRAVDIEQFDLDVTPDFKNRRVAGTATFTFRPILKSLSQLRLDAHDLEISKVTADGTEIAAWQNTDRALIVTFAEPIAAGEQAKLTVTYEAEPKKGLYFRTPEMGYDPGDTHIWTQGESIEARHWFPCFDAPNEFFTSTMTCRVPEAMVVLSNGSKVSDSVDADSGLRVVKWSQDKP</sequence>
<dbReference type="InterPro" id="IPR034015">
    <property type="entry name" value="M1_LTA4H"/>
</dbReference>
<dbReference type="PANTHER" id="PTHR45726:SF3">
    <property type="entry name" value="LEUKOTRIENE A-4 HYDROLASE"/>
    <property type="match status" value="1"/>
</dbReference>
<dbReference type="Pfam" id="PF17900">
    <property type="entry name" value="Peptidase_M1_N"/>
    <property type="match status" value="1"/>
</dbReference>
<dbReference type="SUPFAM" id="SSF63737">
    <property type="entry name" value="Leukotriene A4 hydrolase N-terminal domain"/>
    <property type="match status" value="1"/>
</dbReference>
<dbReference type="InterPro" id="IPR045357">
    <property type="entry name" value="Aminopeptidase_N-like_N"/>
</dbReference>
<feature type="domain" description="Aminopeptidase N-like N-terminal" evidence="1">
    <location>
        <begin position="57"/>
        <end position="225"/>
    </location>
</feature>
<dbReference type="Gene3D" id="2.60.40.1730">
    <property type="entry name" value="tricorn interacting facor f3 domain"/>
    <property type="match status" value="1"/>
</dbReference>
<evidence type="ECO:0000313" key="2">
    <source>
        <dbReference type="EMBL" id="SVC41429.1"/>
    </source>
</evidence>
<reference evidence="2" key="1">
    <citation type="submission" date="2018-05" db="EMBL/GenBank/DDBJ databases">
        <authorList>
            <person name="Lanie J.A."/>
            <person name="Ng W.-L."/>
            <person name="Kazmierczak K.M."/>
            <person name="Andrzejewski T.M."/>
            <person name="Davidsen T.M."/>
            <person name="Wayne K.J."/>
            <person name="Tettelin H."/>
            <person name="Glass J.I."/>
            <person name="Rusch D."/>
            <person name="Podicherti R."/>
            <person name="Tsui H.-C.T."/>
            <person name="Winkler M.E."/>
        </authorList>
    </citation>
    <scope>NUCLEOTIDE SEQUENCE</scope>
</reference>
<gene>
    <name evidence="2" type="ORF">METZ01_LOCUS294283</name>
</gene>
<feature type="non-terminal residue" evidence="2">
    <location>
        <position position="227"/>
    </location>
</feature>
<name>A0A382LXF2_9ZZZZ</name>
<dbReference type="AlphaFoldDB" id="A0A382LXF2"/>
<proteinExistence type="predicted"/>
<dbReference type="PANTHER" id="PTHR45726">
    <property type="entry name" value="LEUKOTRIENE A-4 HYDROLASE"/>
    <property type="match status" value="1"/>
</dbReference>